<gene>
    <name evidence="2" type="ORF">TM51_03058</name>
</gene>
<dbReference type="PROSITE" id="PS50106">
    <property type="entry name" value="PDZ"/>
    <property type="match status" value="1"/>
</dbReference>
<dbReference type="GO" id="GO:0006508">
    <property type="term" value="P:proteolysis"/>
    <property type="evidence" value="ECO:0007669"/>
    <property type="project" value="InterPro"/>
</dbReference>
<dbReference type="InterPro" id="IPR008269">
    <property type="entry name" value="Lon_proteolytic"/>
</dbReference>
<evidence type="ECO:0000259" key="1">
    <source>
        <dbReference type="PROSITE" id="PS50106"/>
    </source>
</evidence>
<dbReference type="AlphaFoldDB" id="A0A9P2TC66"/>
<dbReference type="InterPro" id="IPR020568">
    <property type="entry name" value="Ribosomal_Su5_D2-typ_SF"/>
</dbReference>
<feature type="domain" description="PDZ" evidence="1">
    <location>
        <begin position="116"/>
        <end position="198"/>
    </location>
</feature>
<accession>A0A9P2TC66</accession>
<dbReference type="Pfam" id="PF13180">
    <property type="entry name" value="PDZ_2"/>
    <property type="match status" value="1"/>
</dbReference>
<dbReference type="InterPro" id="IPR001478">
    <property type="entry name" value="PDZ"/>
</dbReference>
<dbReference type="InterPro" id="IPR036034">
    <property type="entry name" value="PDZ_sf"/>
</dbReference>
<proteinExistence type="predicted"/>
<dbReference type="Gene3D" id="3.30.230.10">
    <property type="match status" value="1"/>
</dbReference>
<dbReference type="Pfam" id="PF05362">
    <property type="entry name" value="Lon_C"/>
    <property type="match status" value="1"/>
</dbReference>
<keyword evidence="3" id="KW-1185">Reference proteome</keyword>
<dbReference type="EMBL" id="AOSG01000016">
    <property type="protein sequence ID" value="EOR72312.1"/>
    <property type="molecule type" value="Genomic_DNA"/>
</dbReference>
<organism evidence="2 3">
    <name type="scientific">Thermobifida fusca TM51</name>
    <dbReference type="NCBI Taxonomy" id="1169414"/>
    <lineage>
        <taxon>Bacteria</taxon>
        <taxon>Bacillati</taxon>
        <taxon>Actinomycetota</taxon>
        <taxon>Actinomycetes</taxon>
        <taxon>Streptosporangiales</taxon>
        <taxon>Nocardiopsidaceae</taxon>
        <taxon>Thermobifida</taxon>
    </lineage>
</organism>
<dbReference type="Gene3D" id="2.30.42.10">
    <property type="match status" value="1"/>
</dbReference>
<evidence type="ECO:0000313" key="3">
    <source>
        <dbReference type="Proteomes" id="UP000014184"/>
    </source>
</evidence>
<comment type="caution">
    <text evidence="2">The sequence shown here is derived from an EMBL/GenBank/DDBJ whole genome shotgun (WGS) entry which is preliminary data.</text>
</comment>
<sequence>MVRRAMTLLTSAVLLVGLTVAALAIPVPYVVASPGLALNTLGEIDGEQVIRIEGQPVYEHDGALSMVTVQYSGGPDSRMNLFTTLSAWLSPTQAVLPEEAIFPPNTSAEEVSQTQAAQMDNSQDAAVAAAFNELGIDYETTATVHAVNEGYPAEGVLQSGDVIVEVDGKPVADKNEVVAAVKDRSPGDTVRFLIERDGQREEVEVGTVASDSGDPIVGITVEDTMVFPFEVQISVGRVGGPSAGMMFALGVMDRLDPEGLTGGHRIAGTGTIDPEGNVGGVSGVQQKMISAKREGAEYFLVAAESCDQTFDSPVTGQIEVVKVETLKDAVAALENIREGNLDDLPRC</sequence>
<reference evidence="2 3" key="1">
    <citation type="journal article" date="2013" name="Genome Announc.">
        <title>Draft Genome Sequence of the Lignocellulose Decomposer Thermobifida fusca Strain TM51.</title>
        <authorList>
            <person name="Toth A."/>
            <person name="Barna T."/>
            <person name="Nagy I."/>
            <person name="Horvath B."/>
            <person name="Nagy I."/>
            <person name="Tancsics A."/>
            <person name="Kriszt B."/>
            <person name="Baka E."/>
            <person name="Fekete C."/>
            <person name="Kukolya J."/>
        </authorList>
    </citation>
    <scope>NUCLEOTIDE SEQUENCE [LARGE SCALE GENOMIC DNA]</scope>
    <source>
        <strain evidence="2 3">TM51</strain>
    </source>
</reference>
<protein>
    <submittedName>
        <fullName evidence="2">PDZ domain-containing protein</fullName>
    </submittedName>
</protein>
<dbReference type="Proteomes" id="UP000014184">
    <property type="component" value="Unassembled WGS sequence"/>
</dbReference>
<name>A0A9P2TC66_THEFU</name>
<dbReference type="RefSeq" id="WP_016188233.1">
    <property type="nucleotide sequence ID" value="NZ_AOSG01000016.1"/>
</dbReference>
<dbReference type="GO" id="GO:0004252">
    <property type="term" value="F:serine-type endopeptidase activity"/>
    <property type="evidence" value="ECO:0007669"/>
    <property type="project" value="InterPro"/>
</dbReference>
<evidence type="ECO:0000313" key="2">
    <source>
        <dbReference type="EMBL" id="EOR72312.1"/>
    </source>
</evidence>
<dbReference type="SMART" id="SM00228">
    <property type="entry name" value="PDZ"/>
    <property type="match status" value="1"/>
</dbReference>
<dbReference type="InterPro" id="IPR014721">
    <property type="entry name" value="Ribsml_uS5_D2-typ_fold_subgr"/>
</dbReference>
<dbReference type="SUPFAM" id="SSF50156">
    <property type="entry name" value="PDZ domain-like"/>
    <property type="match status" value="1"/>
</dbReference>
<dbReference type="SUPFAM" id="SSF54211">
    <property type="entry name" value="Ribosomal protein S5 domain 2-like"/>
    <property type="match status" value="1"/>
</dbReference>
<dbReference type="GO" id="GO:0004176">
    <property type="term" value="F:ATP-dependent peptidase activity"/>
    <property type="evidence" value="ECO:0007669"/>
    <property type="project" value="InterPro"/>
</dbReference>